<organism evidence="2 3">
    <name type="scientific">Parendozoicomonas callyspongiae</name>
    <dbReference type="NCBI Taxonomy" id="2942213"/>
    <lineage>
        <taxon>Bacteria</taxon>
        <taxon>Pseudomonadati</taxon>
        <taxon>Pseudomonadota</taxon>
        <taxon>Gammaproteobacteria</taxon>
        <taxon>Oceanospirillales</taxon>
        <taxon>Endozoicomonadaceae</taxon>
        <taxon>Parendozoicomonas</taxon>
    </lineage>
</organism>
<dbReference type="Proteomes" id="UP001203338">
    <property type="component" value="Unassembled WGS sequence"/>
</dbReference>
<dbReference type="RefSeq" id="WP_249697501.1">
    <property type="nucleotide sequence ID" value="NZ_JAMFLX010000002.1"/>
</dbReference>
<protein>
    <submittedName>
        <fullName evidence="2">DUF4892 domain-containing protein</fullName>
    </submittedName>
</protein>
<comment type="caution">
    <text evidence="2">The sequence shown here is derived from an EMBL/GenBank/DDBJ whole genome shotgun (WGS) entry which is preliminary data.</text>
</comment>
<feature type="signal peptide" evidence="1">
    <location>
        <begin position="1"/>
        <end position="25"/>
    </location>
</feature>
<keyword evidence="1" id="KW-0732">Signal</keyword>
<name>A0ABT0PDP0_9GAMM</name>
<dbReference type="Pfam" id="PF16234">
    <property type="entry name" value="DUF4892"/>
    <property type="match status" value="1"/>
</dbReference>
<accession>A0ABT0PDP0</accession>
<sequence length="183" mass="20988">MWFRDNLKIAAGLCLALFAAAPACAGEQDGDLEGIPRYPNSSLEIQESRETVNYPLISSRLKKVNNEVRADDTNWNDGYLERRLYQMPSGHSSKNVFQYLIRQLNKLDVKPIFTCDGRDCGASNLWANNIFRVAILNGYDRDQFYMLGKRTVKGAEEYYVLYTIKRGNRRVYAMVDRLLAVSQ</sequence>
<evidence type="ECO:0000313" key="2">
    <source>
        <dbReference type="EMBL" id="MCL6268663.1"/>
    </source>
</evidence>
<dbReference type="EMBL" id="JAMFLX010000002">
    <property type="protein sequence ID" value="MCL6268663.1"/>
    <property type="molecule type" value="Genomic_DNA"/>
</dbReference>
<proteinExistence type="predicted"/>
<reference evidence="2 3" key="1">
    <citation type="submission" date="2022-05" db="EMBL/GenBank/DDBJ databases">
        <authorList>
            <person name="Park J.-S."/>
        </authorList>
    </citation>
    <scope>NUCLEOTIDE SEQUENCE [LARGE SCALE GENOMIC DNA]</scope>
    <source>
        <strain evidence="2 3">2012CJ34-2</strain>
    </source>
</reference>
<keyword evidence="3" id="KW-1185">Reference proteome</keyword>
<dbReference type="InterPro" id="IPR032608">
    <property type="entry name" value="DUF4892"/>
</dbReference>
<evidence type="ECO:0000313" key="3">
    <source>
        <dbReference type="Proteomes" id="UP001203338"/>
    </source>
</evidence>
<feature type="chain" id="PRO_5045405393" evidence="1">
    <location>
        <begin position="26"/>
        <end position="183"/>
    </location>
</feature>
<gene>
    <name evidence="2" type="ORF">M3P05_01680</name>
</gene>
<evidence type="ECO:0000256" key="1">
    <source>
        <dbReference type="SAM" id="SignalP"/>
    </source>
</evidence>